<keyword evidence="1" id="KW-0808">Transferase</keyword>
<dbReference type="AlphaFoldDB" id="A0A0F7FR62"/>
<dbReference type="KEGG" id="sxi:SXIM_05630"/>
<keyword evidence="2" id="KW-1185">Reference proteome</keyword>
<evidence type="ECO:0000313" key="1">
    <source>
        <dbReference type="EMBL" id="AKG41947.1"/>
    </source>
</evidence>
<organism evidence="1 2">
    <name type="scientific">Streptomyces xiamenensis</name>
    <dbReference type="NCBI Taxonomy" id="408015"/>
    <lineage>
        <taxon>Bacteria</taxon>
        <taxon>Bacillati</taxon>
        <taxon>Actinomycetota</taxon>
        <taxon>Actinomycetes</taxon>
        <taxon>Kitasatosporales</taxon>
        <taxon>Streptomycetaceae</taxon>
        <taxon>Streptomyces</taxon>
    </lineage>
</organism>
<dbReference type="PATRIC" id="fig|408015.6.peg.591"/>
<protein>
    <submittedName>
        <fullName evidence="1">Transferase</fullName>
    </submittedName>
</protein>
<sequence length="288" mass="30771">MGVNGTDEEATAAVSGATETGPLVADCAVDAAGVFTVELDLPGGIEDGTARVLLRSRPRTGEQATDVTLETTPVPGRPGRVRALLPVEPVLAEGHWEVRLSGGGVALPVAAGIRDLRALVDRTPPVSAGPLAVRVPYAGQEDRLMLRVWRREGHVEAGGLRLADGALTVRARLVGVAPEPGARVLLRRRGKGGPQHVVEPRTDADGGIVFTVELAALLEEEPPRAAYWDLFWLPSPTAPRIRISRLLDDVAERKRVFVYPHTRVAGHRVFPYYTVDNDLSIEVNAPAG</sequence>
<dbReference type="HOGENOM" id="CLU_084780_0_0_11"/>
<dbReference type="Proteomes" id="UP000034034">
    <property type="component" value="Chromosome"/>
</dbReference>
<gene>
    <name evidence="1" type="ORF">SXIM_05630</name>
</gene>
<name>A0A0F7FR62_9ACTN</name>
<evidence type="ECO:0000313" key="2">
    <source>
        <dbReference type="Proteomes" id="UP000034034"/>
    </source>
</evidence>
<proteinExistence type="predicted"/>
<accession>A0A0F7FR62</accession>
<dbReference type="STRING" id="408015.SXIM_05630"/>
<dbReference type="GO" id="GO:0016740">
    <property type="term" value="F:transferase activity"/>
    <property type="evidence" value="ECO:0007669"/>
    <property type="project" value="UniProtKB-KW"/>
</dbReference>
<reference evidence="1" key="1">
    <citation type="submission" date="2019-08" db="EMBL/GenBank/DDBJ databases">
        <title>Complete genome sequence of a mangrove-derived Streptomyces xiamenensis.</title>
        <authorList>
            <person name="Xu J."/>
        </authorList>
    </citation>
    <scope>NUCLEOTIDE SEQUENCE</scope>
    <source>
        <strain evidence="1">318</strain>
    </source>
</reference>
<dbReference type="RefSeq" id="WP_078635162.1">
    <property type="nucleotide sequence ID" value="NZ_CP009922.3"/>
</dbReference>
<dbReference type="EMBL" id="CP009922">
    <property type="protein sequence ID" value="AKG41947.1"/>
    <property type="molecule type" value="Genomic_DNA"/>
</dbReference>